<proteinExistence type="predicted"/>
<evidence type="ECO:0000313" key="3">
    <source>
        <dbReference type="Proteomes" id="UP001054837"/>
    </source>
</evidence>
<feature type="region of interest" description="Disordered" evidence="1">
    <location>
        <begin position="132"/>
        <end position="157"/>
    </location>
</feature>
<evidence type="ECO:0000256" key="1">
    <source>
        <dbReference type="SAM" id="MobiDB-lite"/>
    </source>
</evidence>
<evidence type="ECO:0000313" key="2">
    <source>
        <dbReference type="EMBL" id="GIY13617.1"/>
    </source>
</evidence>
<name>A0AAV4QZZ5_9ARAC</name>
<dbReference type="Proteomes" id="UP001054837">
    <property type="component" value="Unassembled WGS sequence"/>
</dbReference>
<keyword evidence="3" id="KW-1185">Reference proteome</keyword>
<dbReference type="AlphaFoldDB" id="A0AAV4QZZ5"/>
<feature type="compositionally biased region" description="Polar residues" evidence="1">
    <location>
        <begin position="142"/>
        <end position="157"/>
    </location>
</feature>
<dbReference type="EMBL" id="BPLQ01005263">
    <property type="protein sequence ID" value="GIY13617.1"/>
    <property type="molecule type" value="Genomic_DNA"/>
</dbReference>
<accession>A0AAV4QZZ5</accession>
<sequence length="203" mass="22541">MSFKELKINGKPKSIASAENQDSSSGRAYLLDCNNKKKKIKSITKTTKLTSVADFDFLAGEQNLVKYNPVSKNNKYKKNLPKLSQFVPCYNIERQNLLRHKSSSKNNGKSNTSLTTTFSCSTAKCNSIKDDTNIRENKNNKDSNISMSASNLDSPTAGSNLSVCKTNAMFSKNNCDSDSPISTSSPKRDSNFDKLQNNEHLFQ</sequence>
<organism evidence="2 3">
    <name type="scientific">Caerostris darwini</name>
    <dbReference type="NCBI Taxonomy" id="1538125"/>
    <lineage>
        <taxon>Eukaryota</taxon>
        <taxon>Metazoa</taxon>
        <taxon>Ecdysozoa</taxon>
        <taxon>Arthropoda</taxon>
        <taxon>Chelicerata</taxon>
        <taxon>Arachnida</taxon>
        <taxon>Araneae</taxon>
        <taxon>Araneomorphae</taxon>
        <taxon>Entelegynae</taxon>
        <taxon>Araneoidea</taxon>
        <taxon>Araneidae</taxon>
        <taxon>Caerostris</taxon>
    </lineage>
</organism>
<feature type="region of interest" description="Disordered" evidence="1">
    <location>
        <begin position="1"/>
        <end position="24"/>
    </location>
</feature>
<protein>
    <submittedName>
        <fullName evidence="2">Uncharacterized protein</fullName>
    </submittedName>
</protein>
<feature type="region of interest" description="Disordered" evidence="1">
    <location>
        <begin position="175"/>
        <end position="203"/>
    </location>
</feature>
<feature type="compositionally biased region" description="Polar residues" evidence="1">
    <location>
        <begin position="175"/>
        <end position="185"/>
    </location>
</feature>
<comment type="caution">
    <text evidence="2">The sequence shown here is derived from an EMBL/GenBank/DDBJ whole genome shotgun (WGS) entry which is preliminary data.</text>
</comment>
<feature type="compositionally biased region" description="Polar residues" evidence="1">
    <location>
        <begin position="193"/>
        <end position="203"/>
    </location>
</feature>
<feature type="compositionally biased region" description="Basic and acidic residues" evidence="1">
    <location>
        <begin position="132"/>
        <end position="141"/>
    </location>
</feature>
<reference evidence="2 3" key="1">
    <citation type="submission" date="2021-06" db="EMBL/GenBank/DDBJ databases">
        <title>Caerostris darwini draft genome.</title>
        <authorList>
            <person name="Kono N."/>
            <person name="Arakawa K."/>
        </authorList>
    </citation>
    <scope>NUCLEOTIDE SEQUENCE [LARGE SCALE GENOMIC DNA]</scope>
</reference>
<gene>
    <name evidence="2" type="ORF">CDAR_567441</name>
</gene>